<feature type="compositionally biased region" description="Basic and acidic residues" evidence="1">
    <location>
        <begin position="81"/>
        <end position="94"/>
    </location>
</feature>
<reference evidence="2" key="1">
    <citation type="journal article" date="2020" name="Fungal Divers.">
        <title>Resolving the Mortierellaceae phylogeny through synthesis of multi-gene phylogenetics and phylogenomics.</title>
        <authorList>
            <person name="Vandepol N."/>
            <person name="Liber J."/>
            <person name="Desiro A."/>
            <person name="Na H."/>
            <person name="Kennedy M."/>
            <person name="Barry K."/>
            <person name="Grigoriev I.V."/>
            <person name="Miller A.N."/>
            <person name="O'Donnell K."/>
            <person name="Stajich J.E."/>
            <person name="Bonito G."/>
        </authorList>
    </citation>
    <scope>NUCLEOTIDE SEQUENCE</scope>
    <source>
        <strain evidence="2">MES-2147</strain>
    </source>
</reference>
<dbReference type="AlphaFoldDB" id="A0A9P6MJN1"/>
<dbReference type="EMBL" id="JAAAHW010000240">
    <property type="protein sequence ID" value="KAG0004748.1"/>
    <property type="molecule type" value="Genomic_DNA"/>
</dbReference>
<gene>
    <name evidence="2" type="ORF">BGZ65_012780</name>
</gene>
<accession>A0A9P6MJN1</accession>
<feature type="compositionally biased region" description="Basic and acidic residues" evidence="1">
    <location>
        <begin position="58"/>
        <end position="73"/>
    </location>
</feature>
<feature type="region of interest" description="Disordered" evidence="1">
    <location>
        <begin position="58"/>
        <end position="97"/>
    </location>
</feature>
<feature type="compositionally biased region" description="Polar residues" evidence="1">
    <location>
        <begin position="12"/>
        <end position="22"/>
    </location>
</feature>
<name>A0A9P6MJN1_9FUNG</name>
<evidence type="ECO:0000256" key="1">
    <source>
        <dbReference type="SAM" id="MobiDB-lite"/>
    </source>
</evidence>
<keyword evidence="3" id="KW-1185">Reference proteome</keyword>
<comment type="caution">
    <text evidence="2">The sequence shown here is derived from an EMBL/GenBank/DDBJ whole genome shotgun (WGS) entry which is preliminary data.</text>
</comment>
<evidence type="ECO:0000313" key="2">
    <source>
        <dbReference type="EMBL" id="KAG0004748.1"/>
    </source>
</evidence>
<proteinExistence type="predicted"/>
<feature type="region of interest" description="Disordered" evidence="1">
    <location>
        <begin position="1"/>
        <end position="22"/>
    </location>
</feature>
<dbReference type="Proteomes" id="UP000749646">
    <property type="component" value="Unassembled WGS sequence"/>
</dbReference>
<sequence length="136" mass="15194">MNAGTTLVPELGSSSRDSFPANNRMETQSLVASLPTSYSLTQTVPTLPHLLQAFTRDKEADRRHRLDEILQREDDLDGNSDDNRDPIHQQRFESQELEEDLAAQATAEGFCGECKSPSIHASRTFEESAMILTPFL</sequence>
<organism evidence="2 3">
    <name type="scientific">Modicella reniformis</name>
    <dbReference type="NCBI Taxonomy" id="1440133"/>
    <lineage>
        <taxon>Eukaryota</taxon>
        <taxon>Fungi</taxon>
        <taxon>Fungi incertae sedis</taxon>
        <taxon>Mucoromycota</taxon>
        <taxon>Mortierellomycotina</taxon>
        <taxon>Mortierellomycetes</taxon>
        <taxon>Mortierellales</taxon>
        <taxon>Mortierellaceae</taxon>
        <taxon>Modicella</taxon>
    </lineage>
</organism>
<protein>
    <submittedName>
        <fullName evidence="2">Uncharacterized protein</fullName>
    </submittedName>
</protein>
<evidence type="ECO:0000313" key="3">
    <source>
        <dbReference type="Proteomes" id="UP000749646"/>
    </source>
</evidence>